<dbReference type="EMBL" id="CP129013">
    <property type="protein sequence ID" value="WLR43757.1"/>
    <property type="molecule type" value="Genomic_DNA"/>
</dbReference>
<feature type="transmembrane region" description="Helical" evidence="12">
    <location>
        <begin position="66"/>
        <end position="88"/>
    </location>
</feature>
<keyword evidence="6 12" id="KW-0812">Transmembrane</keyword>
<evidence type="ECO:0000256" key="7">
    <source>
        <dbReference type="ARBA" id="ARBA00022801"/>
    </source>
</evidence>
<keyword evidence="5 11" id="KW-0645">Protease</keyword>
<dbReference type="InterPro" id="IPR026898">
    <property type="entry name" value="PrsW"/>
</dbReference>
<comment type="function">
    <text evidence="11">Involved in the degradation of specific anti-sigma factors.</text>
</comment>
<evidence type="ECO:0000256" key="9">
    <source>
        <dbReference type="ARBA" id="ARBA00023136"/>
    </source>
</evidence>
<dbReference type="PIRSF" id="PIRSF016933">
    <property type="entry name" value="PrsW"/>
    <property type="match status" value="1"/>
</dbReference>
<evidence type="ECO:0000256" key="12">
    <source>
        <dbReference type="SAM" id="Phobius"/>
    </source>
</evidence>
<evidence type="ECO:0000256" key="2">
    <source>
        <dbReference type="ARBA" id="ARBA00009165"/>
    </source>
</evidence>
<dbReference type="Pfam" id="PF13367">
    <property type="entry name" value="PrsW-protease"/>
    <property type="match status" value="1"/>
</dbReference>
<accession>A0ABY9JYX2</accession>
<reference evidence="13 14" key="1">
    <citation type="submission" date="2023-06" db="EMBL/GenBank/DDBJ databases">
        <title>Five Gram-positive bacteria isolated from mangrove sediments in Shenzhen, Guangdong, China.</title>
        <authorList>
            <person name="Yu S."/>
            <person name="Zheng W."/>
            <person name="Huang Y."/>
        </authorList>
    </citation>
    <scope>NUCLEOTIDE SEQUENCE [LARGE SCALE GENOMIC DNA]</scope>
    <source>
        <strain evidence="13 14">SaN35-3</strain>
    </source>
</reference>
<feature type="transmembrane region" description="Helical" evidence="12">
    <location>
        <begin position="161"/>
        <end position="183"/>
    </location>
</feature>
<dbReference type="RefSeq" id="WP_226538572.1">
    <property type="nucleotide sequence ID" value="NZ_CP129013.1"/>
</dbReference>
<evidence type="ECO:0000256" key="6">
    <source>
        <dbReference type="ARBA" id="ARBA00022692"/>
    </source>
</evidence>
<dbReference type="EC" id="3.4.-.-" evidence="11"/>
<evidence type="ECO:0000256" key="1">
    <source>
        <dbReference type="ARBA" id="ARBA00004651"/>
    </source>
</evidence>
<keyword evidence="9 11" id="KW-0472">Membrane</keyword>
<protein>
    <recommendedName>
        <fullName evidence="3 11">Protease PrsW</fullName>
        <ecNumber evidence="11">3.4.-.-</ecNumber>
    </recommendedName>
    <alternativeName>
        <fullName evidence="10 11">Protease responsible for activating sigma-W</fullName>
    </alternativeName>
</protein>
<gene>
    <name evidence="13" type="primary">prsW</name>
    <name evidence="13" type="ORF">LC087_06405</name>
</gene>
<evidence type="ECO:0000256" key="5">
    <source>
        <dbReference type="ARBA" id="ARBA00022670"/>
    </source>
</evidence>
<dbReference type="InterPro" id="IPR023596">
    <property type="entry name" value="Peptidase_PrsW_arch/bac"/>
</dbReference>
<evidence type="ECO:0000256" key="11">
    <source>
        <dbReference type="PIRNR" id="PIRNR016933"/>
    </source>
</evidence>
<comment type="similarity">
    <text evidence="2 11">Belongs to the protease PrsW family.</text>
</comment>
<organism evidence="13 14">
    <name type="scientific">Bacillus carboniphilus</name>
    <dbReference type="NCBI Taxonomy" id="86663"/>
    <lineage>
        <taxon>Bacteria</taxon>
        <taxon>Bacillati</taxon>
        <taxon>Bacillota</taxon>
        <taxon>Bacilli</taxon>
        <taxon>Bacillales</taxon>
        <taxon>Bacillaceae</taxon>
        <taxon>Bacillus</taxon>
    </lineage>
</organism>
<name>A0ABY9JYX2_9BACI</name>
<evidence type="ECO:0000256" key="3">
    <source>
        <dbReference type="ARBA" id="ARBA00018997"/>
    </source>
</evidence>
<comment type="subcellular location">
    <subcellularLocation>
        <location evidence="1">Cell membrane</location>
        <topology evidence="1">Multi-pass membrane protein</topology>
    </subcellularLocation>
</comment>
<feature type="transmembrane region" description="Helical" evidence="12">
    <location>
        <begin position="6"/>
        <end position="21"/>
    </location>
</feature>
<keyword evidence="14" id="KW-1185">Reference proteome</keyword>
<evidence type="ECO:0000256" key="8">
    <source>
        <dbReference type="ARBA" id="ARBA00022989"/>
    </source>
</evidence>
<feature type="transmembrane region" description="Helical" evidence="12">
    <location>
        <begin position="33"/>
        <end position="54"/>
    </location>
</feature>
<dbReference type="Proteomes" id="UP001197974">
    <property type="component" value="Chromosome"/>
</dbReference>
<proteinExistence type="inferred from homology"/>
<evidence type="ECO:0000256" key="4">
    <source>
        <dbReference type="ARBA" id="ARBA00022475"/>
    </source>
</evidence>
<feature type="transmembrane region" description="Helical" evidence="12">
    <location>
        <begin position="127"/>
        <end position="149"/>
    </location>
</feature>
<dbReference type="PANTHER" id="PTHR36844:SF1">
    <property type="entry name" value="PROTEASE PRSW"/>
    <property type="match status" value="1"/>
</dbReference>
<evidence type="ECO:0000313" key="13">
    <source>
        <dbReference type="EMBL" id="WLR43757.1"/>
    </source>
</evidence>
<dbReference type="PANTHER" id="PTHR36844">
    <property type="entry name" value="PROTEASE PRSW"/>
    <property type="match status" value="1"/>
</dbReference>
<evidence type="ECO:0000313" key="14">
    <source>
        <dbReference type="Proteomes" id="UP001197974"/>
    </source>
</evidence>
<feature type="transmembrane region" description="Helical" evidence="12">
    <location>
        <begin position="100"/>
        <end position="121"/>
    </location>
</feature>
<dbReference type="GO" id="GO:0008233">
    <property type="term" value="F:peptidase activity"/>
    <property type="evidence" value="ECO:0007669"/>
    <property type="project" value="UniProtKB-KW"/>
</dbReference>
<feature type="transmembrane region" description="Helical" evidence="12">
    <location>
        <begin position="189"/>
        <end position="205"/>
    </location>
</feature>
<sequence>MIGIISAGVAPSLAILCYFYLKNECEGISFSLIIRSFILGAILVFPIMFIQYVLEVEEVFQSPIVIAFFSVALLEEFFKWFIYYFIIFQHYSFDEHYDGIIYGLCISLGFATIENILYLFTFGVDDALGRALLPVSGHALFGVLMGYYFGKGKFSYSKNRFFWPFIALFFPVLFHGLFDLILMSKGQDWKMIITPFMVFLWWFSLRKAKQAREIYHKSHEQLSDFNSL</sequence>
<evidence type="ECO:0000256" key="10">
    <source>
        <dbReference type="ARBA" id="ARBA00030345"/>
    </source>
</evidence>
<keyword evidence="8 12" id="KW-1133">Transmembrane helix</keyword>
<dbReference type="GO" id="GO:0006508">
    <property type="term" value="P:proteolysis"/>
    <property type="evidence" value="ECO:0007669"/>
    <property type="project" value="UniProtKB-KW"/>
</dbReference>
<keyword evidence="7 11" id="KW-0378">Hydrolase</keyword>
<dbReference type="NCBIfam" id="NF033739">
    <property type="entry name" value="intramemb_PrsW"/>
    <property type="match status" value="1"/>
</dbReference>
<keyword evidence="4 11" id="KW-1003">Cell membrane</keyword>